<dbReference type="CDD" id="cd22191">
    <property type="entry name" value="DPBB_RlpA_EXP_N-like"/>
    <property type="match status" value="1"/>
</dbReference>
<dbReference type="GeneID" id="28838501"/>
<gene>
    <name evidence="3" type="ORF">VE01_05115</name>
</gene>
<dbReference type="Gene3D" id="2.40.40.10">
    <property type="entry name" value="RlpA-like domain"/>
    <property type="match status" value="1"/>
</dbReference>
<reference evidence="4" key="2">
    <citation type="journal article" date="2018" name="Nat. Commun.">
        <title>Extreme sensitivity to ultraviolet light in the fungal pathogen causing white-nose syndrome of bats.</title>
        <authorList>
            <person name="Palmer J.M."/>
            <person name="Drees K.P."/>
            <person name="Foster J.T."/>
            <person name="Lindner D.L."/>
        </authorList>
    </citation>
    <scope>NUCLEOTIDE SEQUENCE [LARGE SCALE GENOMIC DNA]</scope>
    <source>
        <strain evidence="4">UAMH 10579</strain>
    </source>
</reference>
<proteinExistence type="predicted"/>
<dbReference type="Pfam" id="PF22514">
    <property type="entry name" value="EXPB1_D1"/>
    <property type="match status" value="1"/>
</dbReference>
<dbReference type="InterPro" id="IPR051477">
    <property type="entry name" value="Expansin_CellWall"/>
</dbReference>
<evidence type="ECO:0000256" key="2">
    <source>
        <dbReference type="SAM" id="SignalP"/>
    </source>
</evidence>
<evidence type="ECO:0000313" key="4">
    <source>
        <dbReference type="Proteomes" id="UP000091956"/>
    </source>
</evidence>
<dbReference type="PANTHER" id="PTHR31836">
    <property type="match status" value="1"/>
</dbReference>
<accession>A0A1B8GPQ5</accession>
<feature type="chain" id="PRO_5015153742" description="RlpA-like protein double-psi beta-barrel domain-containing protein" evidence="2">
    <location>
        <begin position="20"/>
        <end position="144"/>
    </location>
</feature>
<dbReference type="AlphaFoldDB" id="A0A1B8GPQ5"/>
<evidence type="ECO:0008006" key="5">
    <source>
        <dbReference type="Google" id="ProtNLM"/>
    </source>
</evidence>
<evidence type="ECO:0000313" key="3">
    <source>
        <dbReference type="EMBL" id="OBT97807.2"/>
    </source>
</evidence>
<dbReference type="EMBL" id="KV460220">
    <property type="protein sequence ID" value="OBT97807.2"/>
    <property type="molecule type" value="Genomic_DNA"/>
</dbReference>
<name>A0A1B8GPQ5_9PEZI</name>
<dbReference type="Proteomes" id="UP000091956">
    <property type="component" value="Unassembled WGS sequence"/>
</dbReference>
<evidence type="ECO:0000256" key="1">
    <source>
        <dbReference type="ARBA" id="ARBA00022729"/>
    </source>
</evidence>
<dbReference type="InterPro" id="IPR036908">
    <property type="entry name" value="RlpA-like_sf"/>
</dbReference>
<reference evidence="3 4" key="1">
    <citation type="submission" date="2016-03" db="EMBL/GenBank/DDBJ databases">
        <title>Comparative genomics of Pseudogymnoascus destructans, the fungus causing white-nose syndrome of bats.</title>
        <authorList>
            <person name="Palmer J.M."/>
            <person name="Drees K.P."/>
            <person name="Foster J.T."/>
            <person name="Lindner D.L."/>
        </authorList>
    </citation>
    <scope>NUCLEOTIDE SEQUENCE [LARGE SCALE GENOMIC DNA]</scope>
    <source>
        <strain evidence="3 4">UAMH 10579</strain>
    </source>
</reference>
<dbReference type="STRING" id="342668.A0A1B8GPQ5"/>
<feature type="signal peptide" evidence="2">
    <location>
        <begin position="1"/>
        <end position="19"/>
    </location>
</feature>
<keyword evidence="4" id="KW-1185">Reference proteome</keyword>
<protein>
    <recommendedName>
        <fullName evidence="5">RlpA-like protein double-psi beta-barrel domain-containing protein</fullName>
    </recommendedName>
</protein>
<sequence>MLISTSIITILAAVGVTNALPNEKRITHDGIGSVNPNPTGALGSCGVSTPDSSMTVAISPFWMTQHAPGPYCGRKIQVTNTGPTTDNSVGGAGNTIIVTVQDTCAGCDENHVDLSVAAWNSLTNGHEFSVTGVSWHFCNVNGQC</sequence>
<dbReference type="RefSeq" id="XP_018131540.2">
    <property type="nucleotide sequence ID" value="XM_018274581.2"/>
</dbReference>
<keyword evidence="1 2" id="KW-0732">Signal</keyword>
<dbReference type="SUPFAM" id="SSF50685">
    <property type="entry name" value="Barwin-like endoglucanases"/>
    <property type="match status" value="1"/>
</dbReference>
<organism evidence="3 4">
    <name type="scientific">Pseudogymnoascus verrucosus</name>
    <dbReference type="NCBI Taxonomy" id="342668"/>
    <lineage>
        <taxon>Eukaryota</taxon>
        <taxon>Fungi</taxon>
        <taxon>Dikarya</taxon>
        <taxon>Ascomycota</taxon>
        <taxon>Pezizomycotina</taxon>
        <taxon>Leotiomycetes</taxon>
        <taxon>Thelebolales</taxon>
        <taxon>Thelebolaceae</taxon>
        <taxon>Pseudogymnoascus</taxon>
    </lineage>
</organism>
<dbReference type="PANTHER" id="PTHR31836:SF28">
    <property type="entry name" value="SRCR DOMAIN-CONTAINING PROTEIN-RELATED"/>
    <property type="match status" value="1"/>
</dbReference>